<dbReference type="Gene3D" id="3.30.360.10">
    <property type="entry name" value="Dihydrodipicolinate Reductase, domain 2"/>
    <property type="match status" value="1"/>
</dbReference>
<dbReference type="InterPro" id="IPR058924">
    <property type="entry name" value="AGPR_dimerisation_dom"/>
</dbReference>
<evidence type="ECO:0000256" key="2">
    <source>
        <dbReference type="ARBA" id="ARBA00022605"/>
    </source>
</evidence>
<dbReference type="GO" id="GO:0051287">
    <property type="term" value="F:NAD binding"/>
    <property type="evidence" value="ECO:0007669"/>
    <property type="project" value="InterPro"/>
</dbReference>
<dbReference type="GO" id="GO:0005737">
    <property type="term" value="C:cytoplasm"/>
    <property type="evidence" value="ECO:0007669"/>
    <property type="project" value="UniProtKB-SubCell"/>
</dbReference>
<comment type="catalytic activity">
    <reaction evidence="5">
        <text>N-acetyl-L-glutamate 5-semialdehyde + phosphate + NADP(+) = N-acetyl-L-glutamyl 5-phosphate + NADPH + H(+)</text>
        <dbReference type="Rhea" id="RHEA:21588"/>
        <dbReference type="ChEBI" id="CHEBI:15378"/>
        <dbReference type="ChEBI" id="CHEBI:29123"/>
        <dbReference type="ChEBI" id="CHEBI:43474"/>
        <dbReference type="ChEBI" id="CHEBI:57783"/>
        <dbReference type="ChEBI" id="CHEBI:57936"/>
        <dbReference type="ChEBI" id="CHEBI:58349"/>
        <dbReference type="EC" id="1.2.1.38"/>
    </reaction>
</comment>
<dbReference type="NCBIfam" id="TIGR01850">
    <property type="entry name" value="argC"/>
    <property type="match status" value="1"/>
</dbReference>
<dbReference type="UniPathway" id="UPA00068">
    <property type="reaction ID" value="UER00108"/>
</dbReference>
<comment type="subcellular location">
    <subcellularLocation>
        <location evidence="5">Cytoplasm</location>
    </subcellularLocation>
</comment>
<accession>A0A1B2DQ66</accession>
<sequence>MSVTGSSVKRVAILGGNGFTGGELYRLLKRHPYFKVDFVSSESKAGLPLDKFFVSSARQKRADGGKFQKLASLAGHYDFIFSCLPTGVLPRHIDHIAEHADYVINVSGDYRLNDQELLRQHYPESLSHPARGGSHYFIPEFSDINLEAKVINLPGCMAVATIYTLFPLLAANLIEPRVISDAKTGSSGGGKASTEHHAERAHNFRPYKVHGHRHRPEIEFALQEHLERSVELQFSVHSLDLPRGILVTSYSLLKEHASEIDVKKAFYGAYAAKPFVHYFNSKNGSYSYPMIKTTAGTNYAEVGAYVEGRNCVSIASIDNLIKGAAGQAIQAANLYSGIGEEAGLQFELEGAWP</sequence>
<reference evidence="7" key="1">
    <citation type="submission" date="2016-08" db="EMBL/GenBank/DDBJ databases">
        <title>Complete Genome Seqeunce of Paenibacillus sp. BIHB 4019 from tea rhizoplane.</title>
        <authorList>
            <person name="Thakur R."/>
            <person name="Swarnkar M.K."/>
            <person name="Gulati A."/>
        </authorList>
    </citation>
    <scope>NUCLEOTIDE SEQUENCE [LARGE SCALE GENOMIC DNA]</scope>
    <source>
        <strain evidence="7">BIHB4019</strain>
    </source>
</reference>
<dbReference type="SUPFAM" id="SSF51735">
    <property type="entry name" value="NAD(P)-binding Rossmann-fold domains"/>
    <property type="match status" value="1"/>
</dbReference>
<feature type="active site" evidence="5">
    <location>
        <position position="156"/>
    </location>
</feature>
<dbReference type="RefSeq" id="WP_099520821.1">
    <property type="nucleotide sequence ID" value="NZ_CP016808.1"/>
</dbReference>
<dbReference type="GO" id="GO:0003942">
    <property type="term" value="F:N-acetyl-gamma-glutamyl-phosphate reductase activity"/>
    <property type="evidence" value="ECO:0007669"/>
    <property type="project" value="UniProtKB-UniRule"/>
</dbReference>
<comment type="similarity">
    <text evidence="5">Belongs to the NAGSA dehydrogenase family. Type 1 subfamily.</text>
</comment>
<keyword evidence="2 5" id="KW-0028">Amino-acid biosynthesis</keyword>
<dbReference type="SUPFAM" id="SSF55347">
    <property type="entry name" value="Glyceraldehyde-3-phosphate dehydrogenase-like, C-terminal domain"/>
    <property type="match status" value="1"/>
</dbReference>
<evidence type="ECO:0000313" key="7">
    <source>
        <dbReference type="EMBL" id="ANY69851.1"/>
    </source>
</evidence>
<dbReference type="PANTHER" id="PTHR32338">
    <property type="entry name" value="N-ACETYL-GAMMA-GLUTAMYL-PHOSPHATE REDUCTASE, CHLOROPLASTIC-RELATED-RELATED"/>
    <property type="match status" value="1"/>
</dbReference>
<dbReference type="Gene3D" id="3.40.50.720">
    <property type="entry name" value="NAD(P)-binding Rossmann-like Domain"/>
    <property type="match status" value="1"/>
</dbReference>
<keyword evidence="1 5" id="KW-0055">Arginine biosynthesis</keyword>
<evidence type="ECO:0000256" key="1">
    <source>
        <dbReference type="ARBA" id="ARBA00022571"/>
    </source>
</evidence>
<evidence type="ECO:0000256" key="5">
    <source>
        <dbReference type="HAMAP-Rule" id="MF_00150"/>
    </source>
</evidence>
<dbReference type="InterPro" id="IPR000706">
    <property type="entry name" value="AGPR_type-1"/>
</dbReference>
<dbReference type="PANTHER" id="PTHR32338:SF10">
    <property type="entry name" value="N-ACETYL-GAMMA-GLUTAMYL-PHOSPHATE REDUCTASE, CHLOROPLASTIC-RELATED"/>
    <property type="match status" value="1"/>
</dbReference>
<dbReference type="InterPro" id="IPR050085">
    <property type="entry name" value="AGPR"/>
</dbReference>
<dbReference type="EC" id="1.2.1.38" evidence="5"/>
<dbReference type="Pfam" id="PF22698">
    <property type="entry name" value="Semialdhyde_dhC_1"/>
    <property type="match status" value="1"/>
</dbReference>
<gene>
    <name evidence="5" type="primary">argC</name>
    <name evidence="7" type="ORF">BBD42_27635</name>
</gene>
<proteinExistence type="inferred from homology"/>
<keyword evidence="4 5" id="KW-0560">Oxidoreductase</keyword>
<dbReference type="Pfam" id="PF01118">
    <property type="entry name" value="Semialdhyde_dh"/>
    <property type="match status" value="1"/>
</dbReference>
<comment type="function">
    <text evidence="5">Catalyzes the NADPH-dependent reduction of N-acetyl-5-glutamyl phosphate to yield N-acetyl-L-glutamate 5-semialdehyde.</text>
</comment>
<dbReference type="EMBL" id="CP016808">
    <property type="protein sequence ID" value="ANY69851.1"/>
    <property type="molecule type" value="Genomic_DNA"/>
</dbReference>
<dbReference type="AlphaFoldDB" id="A0A1B2DQ66"/>
<evidence type="ECO:0000256" key="3">
    <source>
        <dbReference type="ARBA" id="ARBA00022857"/>
    </source>
</evidence>
<dbReference type="HAMAP" id="MF_00150">
    <property type="entry name" value="ArgC_type1"/>
    <property type="match status" value="1"/>
</dbReference>
<dbReference type="GO" id="GO:0006526">
    <property type="term" value="P:L-arginine biosynthetic process"/>
    <property type="evidence" value="ECO:0007669"/>
    <property type="project" value="UniProtKB-UniRule"/>
</dbReference>
<protein>
    <recommendedName>
        <fullName evidence="5">N-acetyl-gamma-glutamyl-phosphate reductase</fullName>
        <shortName evidence="5">AGPR</shortName>
        <ecNumber evidence="5">1.2.1.38</ecNumber>
    </recommendedName>
    <alternativeName>
        <fullName evidence="5">N-acetyl-glutamate semialdehyde dehydrogenase</fullName>
        <shortName evidence="5">NAGSA dehydrogenase</shortName>
    </alternativeName>
</protein>
<organism evidence="7">
    <name type="scientific">Paenibacillus sp. BIHB 4019</name>
    <dbReference type="NCBI Taxonomy" id="1870819"/>
    <lineage>
        <taxon>Bacteria</taxon>
        <taxon>Bacillati</taxon>
        <taxon>Bacillota</taxon>
        <taxon>Bacilli</taxon>
        <taxon>Bacillales</taxon>
        <taxon>Paenibacillaceae</taxon>
        <taxon>Paenibacillus</taxon>
    </lineage>
</organism>
<comment type="pathway">
    <text evidence="5">Amino-acid biosynthesis; L-arginine biosynthesis; N(2)-acetyl-L-ornithine from L-glutamate: step 3/4.</text>
</comment>
<feature type="domain" description="Semialdehyde dehydrogenase NAD-binding" evidence="6">
    <location>
        <begin position="10"/>
        <end position="149"/>
    </location>
</feature>
<keyword evidence="5" id="KW-0963">Cytoplasm</keyword>
<dbReference type="GO" id="GO:0070401">
    <property type="term" value="F:NADP+ binding"/>
    <property type="evidence" value="ECO:0007669"/>
    <property type="project" value="InterPro"/>
</dbReference>
<dbReference type="SMART" id="SM00859">
    <property type="entry name" value="Semialdhyde_dh"/>
    <property type="match status" value="1"/>
</dbReference>
<dbReference type="InterPro" id="IPR036291">
    <property type="entry name" value="NAD(P)-bd_dom_sf"/>
</dbReference>
<evidence type="ECO:0000256" key="4">
    <source>
        <dbReference type="ARBA" id="ARBA00023002"/>
    </source>
</evidence>
<keyword evidence="3 5" id="KW-0521">NADP</keyword>
<evidence type="ECO:0000259" key="6">
    <source>
        <dbReference type="SMART" id="SM00859"/>
    </source>
</evidence>
<dbReference type="InterPro" id="IPR000534">
    <property type="entry name" value="Semialdehyde_DH_NAD-bd"/>
</dbReference>
<name>A0A1B2DQ66_9BACL</name>
<dbReference type="CDD" id="cd23939">
    <property type="entry name" value="AGPR_1_C_LysY"/>
    <property type="match status" value="1"/>
</dbReference>